<dbReference type="AlphaFoldDB" id="A0A7U4QJY0"/>
<dbReference type="InterPro" id="IPR001734">
    <property type="entry name" value="Na/solute_symporter"/>
</dbReference>
<evidence type="ECO:0000256" key="8">
    <source>
        <dbReference type="ARBA" id="ARBA00023053"/>
    </source>
</evidence>
<evidence type="ECO:0000256" key="12">
    <source>
        <dbReference type="ARBA" id="ARBA00033708"/>
    </source>
</evidence>
<dbReference type="EMBL" id="CP013015">
    <property type="protein sequence ID" value="AMM40738.1"/>
    <property type="molecule type" value="Genomic_DNA"/>
</dbReference>
<reference evidence="14 15" key="1">
    <citation type="submission" date="2015-10" db="EMBL/GenBank/DDBJ databases">
        <title>Candidatus Desulfofervidus auxilii, a hydrogenotrophic sulfate-reducing bacterium involved in the thermophilic anaerobic oxidation of methane.</title>
        <authorList>
            <person name="Krukenberg V."/>
            <person name="Richter M."/>
            <person name="Wegener G."/>
        </authorList>
    </citation>
    <scope>NUCLEOTIDE SEQUENCE [LARGE SCALE GENOMIC DNA]</scope>
    <source>
        <strain evidence="14 15">HS1</strain>
    </source>
</reference>
<feature type="transmembrane region" description="Helical" evidence="13">
    <location>
        <begin position="467"/>
        <end position="492"/>
    </location>
</feature>
<dbReference type="Gene3D" id="1.20.1730.10">
    <property type="entry name" value="Sodium/glucose cotransporter"/>
    <property type="match status" value="1"/>
</dbReference>
<feature type="transmembrane region" description="Helical" evidence="13">
    <location>
        <begin position="379"/>
        <end position="399"/>
    </location>
</feature>
<feature type="transmembrane region" description="Helical" evidence="13">
    <location>
        <begin position="46"/>
        <end position="67"/>
    </location>
</feature>
<feature type="transmembrane region" description="Helical" evidence="13">
    <location>
        <begin position="6"/>
        <end position="25"/>
    </location>
</feature>
<feature type="transmembrane region" description="Helical" evidence="13">
    <location>
        <begin position="405"/>
        <end position="424"/>
    </location>
</feature>
<feature type="transmembrane region" description="Helical" evidence="13">
    <location>
        <begin position="223"/>
        <end position="242"/>
    </location>
</feature>
<name>A0A7U4QJY0_DESA2</name>
<dbReference type="KEGG" id="daw:HS1_000934"/>
<keyword evidence="3" id="KW-0813">Transport</keyword>
<dbReference type="GO" id="GO:0015293">
    <property type="term" value="F:symporter activity"/>
    <property type="evidence" value="ECO:0007669"/>
    <property type="project" value="UniProtKB-KW"/>
</dbReference>
<feature type="transmembrane region" description="Helical" evidence="13">
    <location>
        <begin position="159"/>
        <end position="177"/>
    </location>
</feature>
<feature type="transmembrane region" description="Helical" evidence="13">
    <location>
        <begin position="189"/>
        <end position="211"/>
    </location>
</feature>
<keyword evidence="10 13" id="KW-0472">Membrane</keyword>
<dbReference type="PANTHER" id="PTHR48086:SF3">
    <property type="entry name" value="SODIUM_PROLINE SYMPORTER"/>
    <property type="match status" value="1"/>
</dbReference>
<dbReference type="InterPro" id="IPR038377">
    <property type="entry name" value="Na/Glc_symporter_sf"/>
</dbReference>
<evidence type="ECO:0000256" key="6">
    <source>
        <dbReference type="ARBA" id="ARBA00022847"/>
    </source>
</evidence>
<keyword evidence="8" id="KW-0915">Sodium</keyword>
<dbReference type="OrthoDB" id="9789704at2"/>
<keyword evidence="15" id="KW-1185">Reference proteome</keyword>
<feature type="transmembrane region" description="Helical" evidence="13">
    <location>
        <begin position="73"/>
        <end position="95"/>
    </location>
</feature>
<accession>A0A7U4QJY0</accession>
<comment type="subcellular location">
    <subcellularLocation>
        <location evidence="1">Cell membrane</location>
        <topology evidence="1">Multi-pass membrane protein</topology>
    </subcellularLocation>
</comment>
<dbReference type="RefSeq" id="WP_066061639.1">
    <property type="nucleotide sequence ID" value="NZ_CP013015.1"/>
</dbReference>
<evidence type="ECO:0000256" key="1">
    <source>
        <dbReference type="ARBA" id="ARBA00004651"/>
    </source>
</evidence>
<evidence type="ECO:0000313" key="15">
    <source>
        <dbReference type="Proteomes" id="UP000070560"/>
    </source>
</evidence>
<evidence type="ECO:0000256" key="4">
    <source>
        <dbReference type="ARBA" id="ARBA00022475"/>
    </source>
</evidence>
<keyword evidence="4" id="KW-1003">Cell membrane</keyword>
<keyword evidence="5 13" id="KW-0812">Transmembrane</keyword>
<evidence type="ECO:0000256" key="5">
    <source>
        <dbReference type="ARBA" id="ARBA00022692"/>
    </source>
</evidence>
<sequence length="497" mass="56050">MSLPDSIALILTCVTLFRYFIIGVQRSSQIETMDDFFFYGRRLGKLGYERTFVATGLSLATVLFFFLDFGGKFGVPLVLSPLMFCLGTYIFILILPRLQKAGFLERGTTLHNFVGKSFNWSALRYSSAIVSILGYLGIFVIELYVGVEIFKIFSTSTQWTAIVAIFIMSLIFIYTYLGGYKAIIDTDSLQLKLIVTGTLLALISLVIFQFKLPKTHPPQLFPFPGWLPIPFIIVMIIGNVPFQILRMSHWQRAAAVGNMEIIKSGLKRGIFVSFIIWIVFGAMGLLLYWIANLQKPGAIILLEILRNNTLPYNIIVYPMLFTAFVAALISTADTVFMTVLNSYIYDFKLHRDLHDENQDARLQLDQQVQEKGLKSSRRAILFILFAGVILYYVLTQIFGFEFIDLLFVFFNQQLVLFPAVVLAIKAPNGSAHPARYGALCGIWIGWLAVWGVSIYGKQIDNPDLVLYASAVGWLVAIIVTIVISFRGVLIIMRRKGT</sequence>
<dbReference type="PANTHER" id="PTHR48086">
    <property type="entry name" value="SODIUM/PROLINE SYMPORTER-RELATED"/>
    <property type="match status" value="1"/>
</dbReference>
<feature type="transmembrane region" description="Helical" evidence="13">
    <location>
        <begin position="125"/>
        <end position="147"/>
    </location>
</feature>
<keyword evidence="7 13" id="KW-1133">Transmembrane helix</keyword>
<keyword evidence="6" id="KW-0769">Symport</keyword>
<evidence type="ECO:0000256" key="3">
    <source>
        <dbReference type="ARBA" id="ARBA00022448"/>
    </source>
</evidence>
<gene>
    <name evidence="14" type="ORF">HS1_000934</name>
</gene>
<feature type="transmembrane region" description="Helical" evidence="13">
    <location>
        <begin position="310"/>
        <end position="329"/>
    </location>
</feature>
<evidence type="ECO:0000256" key="9">
    <source>
        <dbReference type="ARBA" id="ARBA00023065"/>
    </source>
</evidence>
<evidence type="ECO:0000313" key="14">
    <source>
        <dbReference type="EMBL" id="AMM40738.1"/>
    </source>
</evidence>
<evidence type="ECO:0000256" key="11">
    <source>
        <dbReference type="ARBA" id="ARBA00023201"/>
    </source>
</evidence>
<dbReference type="InterPro" id="IPR050277">
    <property type="entry name" value="Sodium:Solute_Symporter"/>
</dbReference>
<comment type="similarity">
    <text evidence="2">Belongs to the sodium:solute symporter (SSF) (TC 2.A.21) family.</text>
</comment>
<dbReference type="PROSITE" id="PS50283">
    <property type="entry name" value="NA_SOLUT_SYMP_3"/>
    <property type="match status" value="1"/>
</dbReference>
<keyword evidence="11" id="KW-0739">Sodium transport</keyword>
<evidence type="ECO:0000256" key="13">
    <source>
        <dbReference type="SAM" id="Phobius"/>
    </source>
</evidence>
<organism evidence="14 15">
    <name type="scientific">Desulfofervidus auxilii</name>
    <dbReference type="NCBI Taxonomy" id="1621989"/>
    <lineage>
        <taxon>Bacteria</taxon>
        <taxon>Pseudomonadati</taxon>
        <taxon>Thermodesulfobacteriota</taxon>
        <taxon>Candidatus Desulfofervidia</taxon>
        <taxon>Candidatus Desulfofervidales</taxon>
        <taxon>Candidatus Desulfofervidaceae</taxon>
        <taxon>Candidatus Desulfofervidus</taxon>
    </lineage>
</organism>
<dbReference type="GO" id="GO:0005886">
    <property type="term" value="C:plasma membrane"/>
    <property type="evidence" value="ECO:0007669"/>
    <property type="project" value="UniProtKB-SubCell"/>
</dbReference>
<protein>
    <submittedName>
        <fullName evidence="14">Sodium:solute symporter</fullName>
    </submittedName>
</protein>
<evidence type="ECO:0000256" key="7">
    <source>
        <dbReference type="ARBA" id="ARBA00022989"/>
    </source>
</evidence>
<evidence type="ECO:0000256" key="10">
    <source>
        <dbReference type="ARBA" id="ARBA00023136"/>
    </source>
</evidence>
<feature type="transmembrane region" description="Helical" evidence="13">
    <location>
        <begin position="269"/>
        <end position="290"/>
    </location>
</feature>
<feature type="transmembrane region" description="Helical" evidence="13">
    <location>
        <begin position="436"/>
        <end position="455"/>
    </location>
</feature>
<keyword evidence="9" id="KW-0406">Ion transport</keyword>
<dbReference type="Proteomes" id="UP000070560">
    <property type="component" value="Chromosome"/>
</dbReference>
<proteinExistence type="inferred from homology"/>
<evidence type="ECO:0000256" key="2">
    <source>
        <dbReference type="ARBA" id="ARBA00006434"/>
    </source>
</evidence>
<comment type="catalytic activity">
    <reaction evidence="12">
        <text>L-proline(in) + Na(+)(in) = L-proline(out) + Na(+)(out)</text>
        <dbReference type="Rhea" id="RHEA:28967"/>
        <dbReference type="ChEBI" id="CHEBI:29101"/>
        <dbReference type="ChEBI" id="CHEBI:60039"/>
    </reaction>
</comment>
<dbReference type="GO" id="GO:0006814">
    <property type="term" value="P:sodium ion transport"/>
    <property type="evidence" value="ECO:0007669"/>
    <property type="project" value="UniProtKB-KW"/>
</dbReference>